<evidence type="ECO:0008006" key="5">
    <source>
        <dbReference type="Google" id="ProtNLM"/>
    </source>
</evidence>
<feature type="transmembrane region" description="Helical" evidence="2">
    <location>
        <begin position="629"/>
        <end position="653"/>
    </location>
</feature>
<evidence type="ECO:0000313" key="4">
    <source>
        <dbReference type="Proteomes" id="UP001175271"/>
    </source>
</evidence>
<dbReference type="GO" id="GO:0022857">
    <property type="term" value="F:transmembrane transporter activity"/>
    <property type="evidence" value="ECO:0007669"/>
    <property type="project" value="InterPro"/>
</dbReference>
<feature type="transmembrane region" description="Helical" evidence="2">
    <location>
        <begin position="533"/>
        <end position="555"/>
    </location>
</feature>
<proteinExistence type="predicted"/>
<feature type="transmembrane region" description="Helical" evidence="2">
    <location>
        <begin position="341"/>
        <end position="360"/>
    </location>
</feature>
<dbReference type="PANTHER" id="PTHR45757">
    <property type="entry name" value="PROTEIN CBG23364-RELATED"/>
    <property type="match status" value="1"/>
</dbReference>
<dbReference type="InterPro" id="IPR011701">
    <property type="entry name" value="MFS"/>
</dbReference>
<feature type="transmembrane region" description="Helical" evidence="2">
    <location>
        <begin position="316"/>
        <end position="334"/>
    </location>
</feature>
<dbReference type="EMBL" id="JAUCMV010000005">
    <property type="protein sequence ID" value="KAK0395061.1"/>
    <property type="molecule type" value="Genomic_DNA"/>
</dbReference>
<dbReference type="GO" id="GO:0016020">
    <property type="term" value="C:membrane"/>
    <property type="evidence" value="ECO:0007669"/>
    <property type="project" value="TreeGrafter"/>
</dbReference>
<keyword evidence="2" id="KW-1133">Transmembrane helix</keyword>
<dbReference type="Gene3D" id="1.20.1250.20">
    <property type="entry name" value="MFS general substrate transporter like domains"/>
    <property type="match status" value="2"/>
</dbReference>
<feature type="transmembrane region" description="Helical" evidence="2">
    <location>
        <begin position="432"/>
        <end position="452"/>
    </location>
</feature>
<comment type="caution">
    <text evidence="3">The sequence shown here is derived from an EMBL/GenBank/DDBJ whole genome shotgun (WGS) entry which is preliminary data.</text>
</comment>
<feature type="transmembrane region" description="Helical" evidence="2">
    <location>
        <begin position="20"/>
        <end position="42"/>
    </location>
</feature>
<dbReference type="PANTHER" id="PTHR45757:SF7">
    <property type="entry name" value="MFS DOMAIN-CONTAINING PROTEIN"/>
    <property type="match status" value="1"/>
</dbReference>
<reference evidence="3" key="1">
    <citation type="submission" date="2023-06" db="EMBL/GenBank/DDBJ databases">
        <title>Genomic analysis of the entomopathogenic nematode Steinernema hermaphroditum.</title>
        <authorList>
            <person name="Schwarz E.M."/>
            <person name="Heppert J.K."/>
            <person name="Baniya A."/>
            <person name="Schwartz H.T."/>
            <person name="Tan C.-H."/>
            <person name="Antoshechkin I."/>
            <person name="Sternberg P.W."/>
            <person name="Goodrich-Blair H."/>
            <person name="Dillman A.R."/>
        </authorList>
    </citation>
    <scope>NUCLEOTIDE SEQUENCE</scope>
    <source>
        <strain evidence="3">PS9179</strain>
        <tissue evidence="3">Whole animal</tissue>
    </source>
</reference>
<evidence type="ECO:0000256" key="2">
    <source>
        <dbReference type="SAM" id="Phobius"/>
    </source>
</evidence>
<keyword evidence="2" id="KW-0812">Transmembrane</keyword>
<evidence type="ECO:0000313" key="3">
    <source>
        <dbReference type="EMBL" id="KAK0395061.1"/>
    </source>
</evidence>
<organism evidence="3 4">
    <name type="scientific">Steinernema hermaphroditum</name>
    <dbReference type="NCBI Taxonomy" id="289476"/>
    <lineage>
        <taxon>Eukaryota</taxon>
        <taxon>Metazoa</taxon>
        <taxon>Ecdysozoa</taxon>
        <taxon>Nematoda</taxon>
        <taxon>Chromadorea</taxon>
        <taxon>Rhabditida</taxon>
        <taxon>Tylenchina</taxon>
        <taxon>Panagrolaimomorpha</taxon>
        <taxon>Strongyloidoidea</taxon>
        <taxon>Steinernematidae</taxon>
        <taxon>Steinernema</taxon>
    </lineage>
</organism>
<evidence type="ECO:0000256" key="1">
    <source>
        <dbReference type="SAM" id="MobiDB-lite"/>
    </source>
</evidence>
<dbReference type="SUPFAM" id="SSF103473">
    <property type="entry name" value="MFS general substrate transporter"/>
    <property type="match status" value="1"/>
</dbReference>
<feature type="transmembrane region" description="Helical" evidence="2">
    <location>
        <begin position="366"/>
        <end position="388"/>
    </location>
</feature>
<feature type="region of interest" description="Disordered" evidence="1">
    <location>
        <begin position="142"/>
        <end position="168"/>
    </location>
</feature>
<keyword evidence="2" id="KW-0472">Membrane</keyword>
<name>A0AA39GX21_9BILA</name>
<dbReference type="AlphaFoldDB" id="A0AA39GX21"/>
<feature type="transmembrane region" description="Helical" evidence="2">
    <location>
        <begin position="659"/>
        <end position="681"/>
    </location>
</feature>
<gene>
    <name evidence="3" type="ORF">QR680_001093</name>
</gene>
<keyword evidence="4" id="KW-1185">Reference proteome</keyword>
<dbReference type="Pfam" id="PF07690">
    <property type="entry name" value="MFS_1"/>
    <property type="match status" value="1"/>
</dbReference>
<feature type="region of interest" description="Disordered" evidence="1">
    <location>
        <begin position="213"/>
        <end position="251"/>
    </location>
</feature>
<protein>
    <recommendedName>
        <fullName evidence="5">Major facilitator superfamily (MFS) profile domain-containing protein</fullName>
    </recommendedName>
</protein>
<feature type="compositionally biased region" description="Low complexity" evidence="1">
    <location>
        <begin position="146"/>
        <end position="160"/>
    </location>
</feature>
<accession>A0AA39GX21</accession>
<feature type="transmembrane region" description="Helical" evidence="2">
    <location>
        <begin position="498"/>
        <end position="521"/>
    </location>
</feature>
<feature type="transmembrane region" description="Helical" evidence="2">
    <location>
        <begin position="400"/>
        <end position="420"/>
    </location>
</feature>
<dbReference type="InterPro" id="IPR036259">
    <property type="entry name" value="MFS_trans_sf"/>
</dbReference>
<sequence length="729" mass="79396">MLKGTCCCCFSNSVRHLVLLLQFALLTSMFANILLFNVAVVYDDKLLESSHFSINRIDANVDVSGGRFKRQVDANSVNDDDVDFVGPTLGSPAVQEVRKNDNHIDIGSPVVPNEDEFSVTTAATPSTSPKFIGPTTPKLVFFTKQTPPTTTTTSTTTTTPYISSSWPDKEQEEAFTIIANTEWTEGVALSDIEYNATETTMVAPTTVLLTTSTSTPATTTAETTAAPTTSTDTTTTSTSTTTTSTSTTTTSTVTITTASTDNPTAAIAKEDVVEVRKKEIEEAPASPTEENVTISPYMGNFLPSHPLLALSQATTFAAPGLGMLLFFAPANYCLRRFGTQLTVTSFALVSAVATAVLPYLLGMGNIPIIIMRCIQGASFAAALPTIGATAAKWGSLKEQLFFLTFSILFFQVAPILSWPLSAALLGGNHVNLVYSLHAALTLILAFAFLIFYRNDPQQHKWVNGLEMNKIASGKIQNNRILEKSLCSLLFHSISSWSVWTAAVGHFFALTIVLMFAPVYLFTVLQVSRDRAPTVAIVPFVLMLISHFLSTVINKFCNCTSHTIKIRICNSIAFIGTATFFILLAVLPPSENFYSRSVSLLTFLLLPLGFSQAGFYQSSVIIGRYYSQFIVANLQAALGFAFAVGPFVVFFITSDNSTNQWRICFVIAAAVLIICNIVFCIFGSGRPSHWAEDSWNPFITHKTVDRHADRSTECGILEMRTISEFREARK</sequence>
<dbReference type="Proteomes" id="UP001175271">
    <property type="component" value="Unassembled WGS sequence"/>
</dbReference>
<feature type="transmembrane region" description="Helical" evidence="2">
    <location>
        <begin position="567"/>
        <end position="586"/>
    </location>
</feature>